<dbReference type="GO" id="GO:0005634">
    <property type="term" value="C:nucleus"/>
    <property type="evidence" value="ECO:0007669"/>
    <property type="project" value="UniProtKB-SubCell"/>
</dbReference>
<comment type="caution">
    <text evidence="12">The sequence shown here is derived from an EMBL/GenBank/DDBJ whole genome shotgun (WGS) entry which is preliminary data.</text>
</comment>
<dbReference type="InterPro" id="IPR036864">
    <property type="entry name" value="Zn2-C6_fun-type_DNA-bd_sf"/>
</dbReference>
<dbReference type="InterPro" id="IPR050613">
    <property type="entry name" value="Sec_Metabolite_Reg"/>
</dbReference>
<gene>
    <name evidence="12" type="ORF">A7C99_4931</name>
</gene>
<dbReference type="PROSITE" id="PS50048">
    <property type="entry name" value="ZN2_CY6_FUNGAL_2"/>
    <property type="match status" value="1"/>
</dbReference>
<name>A0A178EW29_TRIRU</name>
<evidence type="ECO:0000256" key="5">
    <source>
        <dbReference type="ARBA" id="ARBA00023125"/>
    </source>
</evidence>
<dbReference type="Pfam" id="PF04082">
    <property type="entry name" value="Fungal_trans"/>
    <property type="match status" value="1"/>
</dbReference>
<dbReference type="SUPFAM" id="SSF57701">
    <property type="entry name" value="Zn2/Cys6 DNA-binding domain"/>
    <property type="match status" value="1"/>
</dbReference>
<evidence type="ECO:0000259" key="11">
    <source>
        <dbReference type="PROSITE" id="PS50048"/>
    </source>
</evidence>
<dbReference type="SMART" id="SM00906">
    <property type="entry name" value="Fungal_trans"/>
    <property type="match status" value="1"/>
</dbReference>
<evidence type="ECO:0000256" key="10">
    <source>
        <dbReference type="SAM" id="MobiDB-lite"/>
    </source>
</evidence>
<evidence type="ECO:0000256" key="6">
    <source>
        <dbReference type="ARBA" id="ARBA00023163"/>
    </source>
</evidence>
<dbReference type="CDD" id="cd00067">
    <property type="entry name" value="GAL4"/>
    <property type="match status" value="1"/>
</dbReference>
<dbReference type="PANTHER" id="PTHR31001:SF85">
    <property type="entry name" value="ZN(II)2CYS6 TRANSCRIPTION FACTOR (EUROFUNG)"/>
    <property type="match status" value="1"/>
</dbReference>
<dbReference type="CDD" id="cd12148">
    <property type="entry name" value="fungal_TF_MHR"/>
    <property type="match status" value="1"/>
</dbReference>
<dbReference type="GO" id="GO:0008270">
    <property type="term" value="F:zinc ion binding"/>
    <property type="evidence" value="ECO:0007669"/>
    <property type="project" value="InterPro"/>
</dbReference>
<dbReference type="GO" id="GO:0003677">
    <property type="term" value="F:DNA binding"/>
    <property type="evidence" value="ECO:0007669"/>
    <property type="project" value="UniProtKB-KW"/>
</dbReference>
<organism evidence="12 13">
    <name type="scientific">Trichophyton rubrum</name>
    <name type="common">Athlete's foot fungus</name>
    <name type="synonym">Epidermophyton rubrum</name>
    <dbReference type="NCBI Taxonomy" id="5551"/>
    <lineage>
        <taxon>Eukaryota</taxon>
        <taxon>Fungi</taxon>
        <taxon>Dikarya</taxon>
        <taxon>Ascomycota</taxon>
        <taxon>Pezizomycotina</taxon>
        <taxon>Eurotiomycetes</taxon>
        <taxon>Eurotiomycetidae</taxon>
        <taxon>Onygenales</taxon>
        <taxon>Arthrodermataceae</taxon>
        <taxon>Trichophyton</taxon>
    </lineage>
</organism>
<evidence type="ECO:0000313" key="12">
    <source>
        <dbReference type="EMBL" id="OAL64272.1"/>
    </source>
</evidence>
<dbReference type="GO" id="GO:0000981">
    <property type="term" value="F:DNA-binding transcription factor activity, RNA polymerase II-specific"/>
    <property type="evidence" value="ECO:0007669"/>
    <property type="project" value="InterPro"/>
</dbReference>
<feature type="compositionally biased region" description="Polar residues" evidence="10">
    <location>
        <begin position="835"/>
        <end position="859"/>
    </location>
</feature>
<accession>A0A178EW29</accession>
<evidence type="ECO:0000256" key="3">
    <source>
        <dbReference type="ARBA" id="ARBA00022723"/>
    </source>
</evidence>
<dbReference type="PANTHER" id="PTHR31001">
    <property type="entry name" value="UNCHARACTERIZED TRANSCRIPTIONAL REGULATORY PROTEIN"/>
    <property type="match status" value="1"/>
</dbReference>
<evidence type="ECO:0000256" key="1">
    <source>
        <dbReference type="ARBA" id="ARBA00004123"/>
    </source>
</evidence>
<comment type="function">
    <text evidence="9">Transcription factor that specifically regulates the neosartoricin B biosynthesis gene cluster.</text>
</comment>
<comment type="subcellular location">
    <subcellularLocation>
        <location evidence="1">Nucleus</location>
    </subcellularLocation>
</comment>
<sequence length="922" mass="102670">MESERIHDHDTQDADATDTLTQLHSSFVPELSSNITNSEVSTKSRFLNEQGVETELILTRPRKRLYLDNETRDLYTNLYGRSGDDGALFANVNNVLPSGIQPGDLSTGHVANHSNSSDGPTMILIPRESDNLTISLHALQDTSSSRQKARNTHVTLRSRDRRNPPQFFQQTAEEDQLFDTHIMSSTVAADPAPPTLKPYACVLCQQRKVRCDRQSPCSGCRKYEVNCIYRPPPAPKRRKRRSPEETLLARLRKYEELLVGLGVDVSNIDEHKSDSQHAAPEAPGLTYNSGSGSKTDPDGDQEEDLKNQFGRMIIRDGKTHLLENSLWVNLSSEIGDPDTILDVAGDNANSNGDPFLSLEDSPLSDGGEFIIAGSTGGSGSLRALHPHTVQIFKLWQIYIDNMDPVTKLCHKPTVQQQILDATSDLDNIPKDVEALMFGIYTCAVASLREDDCISRLGETREALLSRFHLGAKRALVRADFLTSSDLTVYRAFLLYLLSLREFVDAQTLWVYSGVAMRIAQRLGLHRDGARFGLPIFEVEMRRRLWWPTVYFDGLCGELCGMGASLAAGSSWDTKLPLNVNDSEITPGMRDLPIEHKGITEMSFCLVRYEVGLLLRDLASRNTFDGAWGAVTDKSITLSDRLKRIDALEALLQDKYMQYCDTSISFHLLTWVVGYSCIVMLRFRARSFSRDAQNSQEVRDALFADTLQIIANYHTFRLTPGIQRYYWHVTANFQWHAFIHLLNELQTRTEGEQVDRAWEEVGNVYTSKPELLSEAKNPLYIAIGNLTLKAWDARKASLARASGGLSQDTIVPPCFIEPLRARRMASAPPSSASSPQVATTSGQNSAQTYPPAGGQNQVSATPPLFPPTNMAVPTYEMTNGYGLMPNMPSSSAVPSYALPDNPVDWSQWETLLQGSAADMNFEM</sequence>
<keyword evidence="7" id="KW-0539">Nucleus</keyword>
<dbReference type="InterPro" id="IPR001138">
    <property type="entry name" value="Zn2Cys6_DnaBD"/>
</dbReference>
<evidence type="ECO:0000256" key="4">
    <source>
        <dbReference type="ARBA" id="ARBA00023015"/>
    </source>
</evidence>
<protein>
    <recommendedName>
        <fullName evidence="2">C6 finger domain transcription factor nscR</fullName>
    </recommendedName>
    <alternativeName>
        <fullName evidence="8">Neosartiricin B biosynthesis protein R</fullName>
    </alternativeName>
</protein>
<dbReference type="Proteomes" id="UP000243015">
    <property type="component" value="Unassembled WGS sequence"/>
</dbReference>
<keyword evidence="5" id="KW-0238">DNA-binding</keyword>
<dbReference type="InterPro" id="IPR007219">
    <property type="entry name" value="XnlR_reg_dom"/>
</dbReference>
<dbReference type="Gene3D" id="4.10.240.10">
    <property type="entry name" value="Zn(2)-C6 fungal-type DNA-binding domain"/>
    <property type="match status" value="1"/>
</dbReference>
<feature type="domain" description="Zn(2)-C6 fungal-type" evidence="11">
    <location>
        <begin position="200"/>
        <end position="229"/>
    </location>
</feature>
<dbReference type="VEuPathDB" id="FungiDB:TERG_05427"/>
<keyword evidence="4" id="KW-0805">Transcription regulation</keyword>
<evidence type="ECO:0000256" key="9">
    <source>
        <dbReference type="ARBA" id="ARBA00045154"/>
    </source>
</evidence>
<evidence type="ECO:0000313" key="13">
    <source>
        <dbReference type="Proteomes" id="UP000243015"/>
    </source>
</evidence>
<dbReference type="EMBL" id="LHPM01000017">
    <property type="protein sequence ID" value="OAL64272.1"/>
    <property type="molecule type" value="Genomic_DNA"/>
</dbReference>
<dbReference type="GO" id="GO:0006351">
    <property type="term" value="P:DNA-templated transcription"/>
    <property type="evidence" value="ECO:0007669"/>
    <property type="project" value="InterPro"/>
</dbReference>
<dbReference type="SMART" id="SM00066">
    <property type="entry name" value="GAL4"/>
    <property type="match status" value="1"/>
</dbReference>
<feature type="compositionally biased region" description="Low complexity" evidence="10">
    <location>
        <begin position="824"/>
        <end position="834"/>
    </location>
</feature>
<dbReference type="VEuPathDB" id="FungiDB:TERG_05428"/>
<evidence type="ECO:0000256" key="8">
    <source>
        <dbReference type="ARBA" id="ARBA00031692"/>
    </source>
</evidence>
<keyword evidence="3" id="KW-0479">Metal-binding</keyword>
<reference evidence="12 13" key="1">
    <citation type="submission" date="2016-05" db="EMBL/GenBank/DDBJ databases">
        <title>Genome sequencing of Trichophyton rubrum CMCC(F)T1i isolated from hair.</title>
        <authorList>
            <person name="Zhan P."/>
            <person name="Tao Y."/>
            <person name="Liu W."/>
        </authorList>
    </citation>
    <scope>NUCLEOTIDE SEQUENCE [LARGE SCALE GENOMIC DNA]</scope>
    <source>
        <strain evidence="13">CMCC(F)T1i</strain>
    </source>
</reference>
<evidence type="ECO:0000256" key="7">
    <source>
        <dbReference type="ARBA" id="ARBA00023242"/>
    </source>
</evidence>
<feature type="region of interest" description="Disordered" evidence="10">
    <location>
        <begin position="271"/>
        <end position="303"/>
    </location>
</feature>
<feature type="region of interest" description="Disordered" evidence="10">
    <location>
        <begin position="824"/>
        <end position="864"/>
    </location>
</feature>
<proteinExistence type="predicted"/>
<dbReference type="Pfam" id="PF00172">
    <property type="entry name" value="Zn_clus"/>
    <property type="match status" value="1"/>
</dbReference>
<dbReference type="AlphaFoldDB" id="A0A178EW29"/>
<keyword evidence="6" id="KW-0804">Transcription</keyword>
<evidence type="ECO:0000256" key="2">
    <source>
        <dbReference type="ARBA" id="ARBA00018346"/>
    </source>
</evidence>